<dbReference type="EMBL" id="JAKUCV010002506">
    <property type="protein sequence ID" value="KAJ4842364.1"/>
    <property type="molecule type" value="Genomic_DNA"/>
</dbReference>
<keyword evidence="4" id="KW-1185">Reference proteome</keyword>
<dbReference type="Gene3D" id="3.30.70.330">
    <property type="match status" value="1"/>
</dbReference>
<evidence type="ECO:0000259" key="2">
    <source>
        <dbReference type="PROSITE" id="PS50102"/>
    </source>
</evidence>
<dbReference type="AlphaFoldDB" id="A0A9Q0G4W9"/>
<evidence type="ECO:0000313" key="4">
    <source>
        <dbReference type="Proteomes" id="UP001141552"/>
    </source>
</evidence>
<feature type="domain" description="RRM" evidence="2">
    <location>
        <begin position="30"/>
        <end position="115"/>
    </location>
</feature>
<name>A0A9Q0G4W9_9ROSI</name>
<dbReference type="OrthoDB" id="861279at2759"/>
<keyword evidence="1" id="KW-0694">RNA-binding</keyword>
<accession>A0A9Q0G4W9</accession>
<dbReference type="PANTHER" id="PTHR34427:SF5">
    <property type="entry name" value="DUF4283 DOMAIN-CONTAINING PROTEIN"/>
    <property type="match status" value="1"/>
</dbReference>
<dbReference type="SUPFAM" id="SSF54928">
    <property type="entry name" value="RNA-binding domain, RBD"/>
    <property type="match status" value="1"/>
</dbReference>
<evidence type="ECO:0000256" key="1">
    <source>
        <dbReference type="PROSITE-ProRule" id="PRU00176"/>
    </source>
</evidence>
<dbReference type="Pfam" id="PF00076">
    <property type="entry name" value="RRM_1"/>
    <property type="match status" value="1"/>
</dbReference>
<comment type="caution">
    <text evidence="3">The sequence shown here is derived from an EMBL/GenBank/DDBJ whole genome shotgun (WGS) entry which is preliminary data.</text>
</comment>
<dbReference type="InterPro" id="IPR012677">
    <property type="entry name" value="Nucleotide-bd_a/b_plait_sf"/>
</dbReference>
<reference evidence="3" key="2">
    <citation type="journal article" date="2023" name="Plants (Basel)">
        <title>Annotation of the Turnera subulata (Passifloraceae) Draft Genome Reveals the S-Locus Evolved after the Divergence of Turneroideae from Passifloroideae in a Stepwise Manner.</title>
        <authorList>
            <person name="Henning P.M."/>
            <person name="Roalson E.H."/>
            <person name="Mir W."/>
            <person name="McCubbin A.G."/>
            <person name="Shore J.S."/>
        </authorList>
    </citation>
    <scope>NUCLEOTIDE SEQUENCE</scope>
    <source>
        <strain evidence="3">F60SS</strain>
    </source>
</reference>
<dbReference type="CDD" id="cd00590">
    <property type="entry name" value="RRM_SF"/>
    <property type="match status" value="1"/>
</dbReference>
<dbReference type="GO" id="GO:0003723">
    <property type="term" value="F:RNA binding"/>
    <property type="evidence" value="ECO:0007669"/>
    <property type="project" value="UniProtKB-UniRule"/>
</dbReference>
<protein>
    <recommendedName>
        <fullName evidence="2">RRM domain-containing protein</fullName>
    </recommendedName>
</protein>
<sequence>MFESQRAKPVSFSRWPREAIQRATEEDKVRTIYLENIPSGWGTSDIYTEMSKFGKVLDIYVPGKLSRNGVRYGFVRFENNGDIGAVVEKINRYSNGMLCANMARGRRNEAGFAKGGQGKVAATHSQGYRNLGMSAKVRDGRSFSQVVAMDNKHVAQKRMAKGGIESVKDGSLAFNPKRECMDTLKACAFGILACDVVTYDICTKIKSLIDIAVDVKCLGGNHVLLAFESQEVMLTCLESGLLSDSGIFEWLKPWEEGDCATNRSCWLNIYGVPPQAWCEEFFSMIASRFRCFLKLQNSLVRSNDLEVAKVQVQTTFTESIERSYTAMINSRSYEIRIVEVQPSCPFELKCPLGTQTQCSGGNQVVLSERNSYMQPIGRRVTVLGDGGVGNVSSSPDPVGIRETIKVRGKGKQVTRIEGDVAKGGNVRMQGSFSRCDKAGALGDGGRMPKSKSQASCSLYSNEDCESFVADSLPVGSPQGLVSNSAQNQSKPAGLYEEQCKTGSPKNFETDLVKEYYDTVGFEEGDAHFNIGRPSEIAGSLLARISHL</sequence>
<dbReference type="SMART" id="SM00360">
    <property type="entry name" value="RRM"/>
    <property type="match status" value="1"/>
</dbReference>
<gene>
    <name evidence="3" type="ORF">Tsubulata_007470</name>
</gene>
<dbReference type="Proteomes" id="UP001141552">
    <property type="component" value="Unassembled WGS sequence"/>
</dbReference>
<dbReference type="PROSITE" id="PS50102">
    <property type="entry name" value="RRM"/>
    <property type="match status" value="1"/>
</dbReference>
<proteinExistence type="predicted"/>
<dbReference type="PANTHER" id="PTHR34427">
    <property type="entry name" value="DUF4283 DOMAIN PROTEIN"/>
    <property type="match status" value="1"/>
</dbReference>
<dbReference type="InterPro" id="IPR000504">
    <property type="entry name" value="RRM_dom"/>
</dbReference>
<evidence type="ECO:0000313" key="3">
    <source>
        <dbReference type="EMBL" id="KAJ4842364.1"/>
    </source>
</evidence>
<dbReference type="InterPro" id="IPR035979">
    <property type="entry name" value="RBD_domain_sf"/>
</dbReference>
<organism evidence="3 4">
    <name type="scientific">Turnera subulata</name>
    <dbReference type="NCBI Taxonomy" id="218843"/>
    <lineage>
        <taxon>Eukaryota</taxon>
        <taxon>Viridiplantae</taxon>
        <taxon>Streptophyta</taxon>
        <taxon>Embryophyta</taxon>
        <taxon>Tracheophyta</taxon>
        <taxon>Spermatophyta</taxon>
        <taxon>Magnoliopsida</taxon>
        <taxon>eudicotyledons</taxon>
        <taxon>Gunneridae</taxon>
        <taxon>Pentapetalae</taxon>
        <taxon>rosids</taxon>
        <taxon>fabids</taxon>
        <taxon>Malpighiales</taxon>
        <taxon>Passifloraceae</taxon>
        <taxon>Turnera</taxon>
    </lineage>
</organism>
<reference evidence="3" key="1">
    <citation type="submission" date="2022-02" db="EMBL/GenBank/DDBJ databases">
        <authorList>
            <person name="Henning P.M."/>
            <person name="McCubbin A.G."/>
            <person name="Shore J.S."/>
        </authorList>
    </citation>
    <scope>NUCLEOTIDE SEQUENCE</scope>
    <source>
        <strain evidence="3">F60SS</strain>
        <tissue evidence="3">Leaves</tissue>
    </source>
</reference>